<dbReference type="PANTHER" id="PTHR33067:SF35">
    <property type="entry name" value="ASPARTIC PEPTIDASE DDI1-TYPE DOMAIN-CONTAINING PROTEIN"/>
    <property type="match status" value="1"/>
</dbReference>
<keyword evidence="1" id="KW-0695">RNA-directed DNA polymerase</keyword>
<sequence>MSSASSNQSRRRVSPPTICECEEPIILQTAKTIHHPMRHFLGCINYYRVDSISERNNRRRLIKVDKFILPIDFVILDMPEDSRVPIILGRPFLATARAMIDVFNKKITLRVGDEEVVFDVDQSSKRPTTEDDECYGIDDLDKMINDECRM</sequence>
<evidence type="ECO:0000313" key="1">
    <source>
        <dbReference type="EMBL" id="GJT59665.1"/>
    </source>
</evidence>
<keyword evidence="2" id="KW-1185">Reference proteome</keyword>
<gene>
    <name evidence="1" type="ORF">Tco_1003198</name>
</gene>
<dbReference type="Proteomes" id="UP001151760">
    <property type="component" value="Unassembled WGS sequence"/>
</dbReference>
<reference evidence="1" key="2">
    <citation type="submission" date="2022-01" db="EMBL/GenBank/DDBJ databases">
        <authorList>
            <person name="Yamashiro T."/>
            <person name="Shiraishi A."/>
            <person name="Satake H."/>
            <person name="Nakayama K."/>
        </authorList>
    </citation>
    <scope>NUCLEOTIDE SEQUENCE</scope>
</reference>
<dbReference type="Gene3D" id="2.40.70.10">
    <property type="entry name" value="Acid Proteases"/>
    <property type="match status" value="1"/>
</dbReference>
<dbReference type="GO" id="GO:0003964">
    <property type="term" value="F:RNA-directed DNA polymerase activity"/>
    <property type="evidence" value="ECO:0007669"/>
    <property type="project" value="UniProtKB-KW"/>
</dbReference>
<keyword evidence="1" id="KW-0808">Transferase</keyword>
<proteinExistence type="predicted"/>
<accession>A0ABQ5F8L3</accession>
<dbReference type="InterPro" id="IPR021109">
    <property type="entry name" value="Peptidase_aspartic_dom_sf"/>
</dbReference>
<comment type="caution">
    <text evidence="1">The sequence shown here is derived from an EMBL/GenBank/DDBJ whole genome shotgun (WGS) entry which is preliminary data.</text>
</comment>
<evidence type="ECO:0000313" key="2">
    <source>
        <dbReference type="Proteomes" id="UP001151760"/>
    </source>
</evidence>
<protein>
    <submittedName>
        <fullName evidence="1">Reverse transcriptase domain-containing protein</fullName>
    </submittedName>
</protein>
<dbReference type="PANTHER" id="PTHR33067">
    <property type="entry name" value="RNA-DIRECTED DNA POLYMERASE-RELATED"/>
    <property type="match status" value="1"/>
</dbReference>
<organism evidence="1 2">
    <name type="scientific">Tanacetum coccineum</name>
    <dbReference type="NCBI Taxonomy" id="301880"/>
    <lineage>
        <taxon>Eukaryota</taxon>
        <taxon>Viridiplantae</taxon>
        <taxon>Streptophyta</taxon>
        <taxon>Embryophyta</taxon>
        <taxon>Tracheophyta</taxon>
        <taxon>Spermatophyta</taxon>
        <taxon>Magnoliopsida</taxon>
        <taxon>eudicotyledons</taxon>
        <taxon>Gunneridae</taxon>
        <taxon>Pentapetalae</taxon>
        <taxon>asterids</taxon>
        <taxon>campanulids</taxon>
        <taxon>Asterales</taxon>
        <taxon>Asteraceae</taxon>
        <taxon>Asteroideae</taxon>
        <taxon>Anthemideae</taxon>
        <taxon>Anthemidinae</taxon>
        <taxon>Tanacetum</taxon>
    </lineage>
</organism>
<reference evidence="1" key="1">
    <citation type="journal article" date="2022" name="Int. J. Mol. Sci.">
        <title>Draft Genome of Tanacetum Coccineum: Genomic Comparison of Closely Related Tanacetum-Family Plants.</title>
        <authorList>
            <person name="Yamashiro T."/>
            <person name="Shiraishi A."/>
            <person name="Nakayama K."/>
            <person name="Satake H."/>
        </authorList>
    </citation>
    <scope>NUCLEOTIDE SEQUENCE</scope>
</reference>
<keyword evidence="1" id="KW-0548">Nucleotidyltransferase</keyword>
<name>A0ABQ5F8L3_9ASTR</name>
<dbReference type="EMBL" id="BQNB010017129">
    <property type="protein sequence ID" value="GJT59665.1"/>
    <property type="molecule type" value="Genomic_DNA"/>
</dbReference>